<evidence type="ECO:0000256" key="2">
    <source>
        <dbReference type="SAM" id="Phobius"/>
    </source>
</evidence>
<reference evidence="3" key="1">
    <citation type="submission" date="2019-10" db="EMBL/GenBank/DDBJ databases">
        <title>Whole Genome Sequencing and Characterization of Texas Phoenix Palm Decline Phytoplasma Belongs to Lethal Yellowing (16SrIV) Group.</title>
        <authorList>
            <person name="Bao M."/>
        </authorList>
    </citation>
    <scope>NUCLEOTIDE SEQUENCE [LARGE SCALE GENOMIC DNA]</scope>
    <source>
        <strain evidence="3">ACPD</strain>
    </source>
</reference>
<protein>
    <recommendedName>
        <fullName evidence="5">Immunodominant membrane protein</fullName>
    </recommendedName>
</protein>
<evidence type="ECO:0000313" key="4">
    <source>
        <dbReference type="Proteomes" id="UP001192346"/>
    </source>
</evidence>
<evidence type="ECO:0000313" key="3">
    <source>
        <dbReference type="EMBL" id="MBP3059341.1"/>
    </source>
</evidence>
<proteinExistence type="predicted"/>
<organism evidence="3 4">
    <name type="scientific">Texas Phoenix palm phytoplasma</name>
    <dbReference type="NCBI Taxonomy" id="176709"/>
    <lineage>
        <taxon>Bacteria</taxon>
        <taxon>Bacillati</taxon>
        <taxon>Mycoplasmatota</taxon>
        <taxon>Mollicutes</taxon>
        <taxon>Acholeplasmatales</taxon>
        <taxon>Acholeplasmataceae</taxon>
        <taxon>Candidatus Phytoplasma</taxon>
        <taxon>16SrIV (Coconut lethal yellows group)</taxon>
    </lineage>
</organism>
<gene>
    <name evidence="3" type="ORF">FEF22_000875</name>
</gene>
<keyword evidence="2" id="KW-0472">Membrane</keyword>
<keyword evidence="1" id="KW-0175">Coiled coil</keyword>
<sequence>MNKENFLNSKQGKIIIGSSSAVALVILTVVLLWTFEMWPFSKTLDLEKLKTLEANFKVVTISDEELKDQSKVKSVVKNVKENFDNVYNTIENLVKKQSELIKEDTKSKMENMKTIIEEIKNNSETSPFDAAAQTAFKNSYNKLKDADIKALFASIKSNLKL</sequence>
<accession>A0ABS5BID8</accession>
<dbReference type="Proteomes" id="UP001192346">
    <property type="component" value="Unassembled WGS sequence"/>
</dbReference>
<dbReference type="RefSeq" id="WP_138107986.1">
    <property type="nucleotide sequence ID" value="NZ_VBRA02000007.1"/>
</dbReference>
<feature type="coiled-coil region" evidence="1">
    <location>
        <begin position="76"/>
        <end position="122"/>
    </location>
</feature>
<keyword evidence="2" id="KW-0812">Transmembrane</keyword>
<name>A0ABS5BID8_9MOLU</name>
<evidence type="ECO:0008006" key="5">
    <source>
        <dbReference type="Google" id="ProtNLM"/>
    </source>
</evidence>
<comment type="caution">
    <text evidence="3">The sequence shown here is derived from an EMBL/GenBank/DDBJ whole genome shotgun (WGS) entry which is preliminary data.</text>
</comment>
<evidence type="ECO:0000256" key="1">
    <source>
        <dbReference type="SAM" id="Coils"/>
    </source>
</evidence>
<dbReference type="EMBL" id="VBRA02000007">
    <property type="protein sequence ID" value="MBP3059341.1"/>
    <property type="molecule type" value="Genomic_DNA"/>
</dbReference>
<keyword evidence="2" id="KW-1133">Transmembrane helix</keyword>
<keyword evidence="4" id="KW-1185">Reference proteome</keyword>
<feature type="transmembrane region" description="Helical" evidence="2">
    <location>
        <begin position="14"/>
        <end position="35"/>
    </location>
</feature>